<dbReference type="InParanoid" id="A0A5J5EMD9"/>
<organism evidence="1 2">
    <name type="scientific">Sphaerosporella brunnea</name>
    <dbReference type="NCBI Taxonomy" id="1250544"/>
    <lineage>
        <taxon>Eukaryota</taxon>
        <taxon>Fungi</taxon>
        <taxon>Dikarya</taxon>
        <taxon>Ascomycota</taxon>
        <taxon>Pezizomycotina</taxon>
        <taxon>Pezizomycetes</taxon>
        <taxon>Pezizales</taxon>
        <taxon>Pyronemataceae</taxon>
        <taxon>Sphaerosporella</taxon>
    </lineage>
</organism>
<accession>A0A5J5EMD9</accession>
<reference evidence="1 2" key="1">
    <citation type="submission" date="2019-09" db="EMBL/GenBank/DDBJ databases">
        <title>Draft genome of the ectomycorrhizal ascomycete Sphaerosporella brunnea.</title>
        <authorList>
            <consortium name="DOE Joint Genome Institute"/>
            <person name="Benucci G.M."/>
            <person name="Marozzi G."/>
            <person name="Antonielli L."/>
            <person name="Sanchez S."/>
            <person name="Marco P."/>
            <person name="Wang X."/>
            <person name="Falini L.B."/>
            <person name="Barry K."/>
            <person name="Haridas S."/>
            <person name="Lipzen A."/>
            <person name="Labutti K."/>
            <person name="Grigoriev I.V."/>
            <person name="Murat C."/>
            <person name="Martin F."/>
            <person name="Albertini E."/>
            <person name="Donnini D."/>
            <person name="Bonito G."/>
        </authorList>
    </citation>
    <scope>NUCLEOTIDE SEQUENCE [LARGE SCALE GENOMIC DNA]</scope>
    <source>
        <strain evidence="1 2">Sb_GMNB300</strain>
    </source>
</reference>
<dbReference type="Proteomes" id="UP000326924">
    <property type="component" value="Unassembled WGS sequence"/>
</dbReference>
<gene>
    <name evidence="1" type="ORF">FN846DRAFT_893344</name>
</gene>
<evidence type="ECO:0000313" key="2">
    <source>
        <dbReference type="Proteomes" id="UP000326924"/>
    </source>
</evidence>
<sequence length="174" mass="19043">MLAELLPPAIRPPVLAGFQHRQNRWAIQRSTADVRKVIARMESQLTGLHPQFATPLATPILAIDHPDGRVQETVASTPAEEIDAVVRVGVRSPTPPSTCLAWLTRSRLMERALLSLRRCIPPSCVVLRMKRRSQTWNPERRATTMTESLQQETVTGTGGLCLMTSTGAIGGSTA</sequence>
<evidence type="ECO:0000313" key="1">
    <source>
        <dbReference type="EMBL" id="KAA8896359.1"/>
    </source>
</evidence>
<dbReference type="EMBL" id="VXIS01000214">
    <property type="protein sequence ID" value="KAA8896359.1"/>
    <property type="molecule type" value="Genomic_DNA"/>
</dbReference>
<proteinExistence type="predicted"/>
<keyword evidence="2" id="KW-1185">Reference proteome</keyword>
<comment type="caution">
    <text evidence="1">The sequence shown here is derived from an EMBL/GenBank/DDBJ whole genome shotgun (WGS) entry which is preliminary data.</text>
</comment>
<protein>
    <submittedName>
        <fullName evidence="1">Uncharacterized protein</fullName>
    </submittedName>
</protein>
<name>A0A5J5EMD9_9PEZI</name>
<dbReference type="AlphaFoldDB" id="A0A5J5EMD9"/>